<dbReference type="PROSITE" id="PS50948">
    <property type="entry name" value="PAN"/>
    <property type="match status" value="1"/>
</dbReference>
<dbReference type="InterPro" id="IPR000858">
    <property type="entry name" value="S_locus_glycoprot_dom"/>
</dbReference>
<dbReference type="InterPro" id="IPR036426">
    <property type="entry name" value="Bulb-type_lectin_dom_sf"/>
</dbReference>
<evidence type="ECO:0000256" key="12">
    <source>
        <dbReference type="SAM" id="SignalP"/>
    </source>
</evidence>
<accession>A0A6A6L538</accession>
<feature type="transmembrane region" description="Helical" evidence="11">
    <location>
        <begin position="425"/>
        <end position="446"/>
    </location>
</feature>
<evidence type="ECO:0000256" key="8">
    <source>
        <dbReference type="ARBA" id="ARBA00023157"/>
    </source>
</evidence>
<protein>
    <recommendedName>
        <fullName evidence="17">Non-specific serine/threonine protein kinase</fullName>
    </recommendedName>
</protein>
<dbReference type="Pfam" id="PF01453">
    <property type="entry name" value="B_lectin"/>
    <property type="match status" value="1"/>
</dbReference>
<dbReference type="InterPro" id="IPR001480">
    <property type="entry name" value="Bulb-type_lectin_dom"/>
</dbReference>
<keyword evidence="11" id="KW-0812">Transmembrane</keyword>
<feature type="domain" description="Bulb-type lectin" evidence="13">
    <location>
        <begin position="13"/>
        <end position="135"/>
    </location>
</feature>
<dbReference type="InterPro" id="IPR011009">
    <property type="entry name" value="Kinase-like_dom_sf"/>
</dbReference>
<name>A0A6A6L538_HEVBR</name>
<keyword evidence="11" id="KW-1133">Transmembrane helix</keyword>
<keyword evidence="5 12" id="KW-0732">Signal</keyword>
<dbReference type="Gene3D" id="2.90.10.10">
    <property type="entry name" value="Bulb-type lectin domain"/>
    <property type="match status" value="1"/>
</dbReference>
<dbReference type="PANTHER" id="PTHR32444:SF247">
    <property type="entry name" value="OS01G0958200 PROTEIN"/>
    <property type="match status" value="1"/>
</dbReference>
<dbReference type="PANTHER" id="PTHR32444">
    <property type="entry name" value="BULB-TYPE LECTIN DOMAIN-CONTAINING PROTEIN"/>
    <property type="match status" value="1"/>
</dbReference>
<feature type="chain" id="PRO_5025332662" description="Non-specific serine/threonine protein kinase" evidence="12">
    <location>
        <begin position="19"/>
        <end position="825"/>
    </location>
</feature>
<dbReference type="FunFam" id="3.80.10.10:FF:000383">
    <property type="entry name" value="Leucine-rich repeat receptor protein kinase EMS1"/>
    <property type="match status" value="1"/>
</dbReference>
<reference evidence="15 16" key="1">
    <citation type="journal article" date="2020" name="Mol. Plant">
        <title>The Chromosome-Based Rubber Tree Genome Provides New Insights into Spurge Genome Evolution and Rubber Biosynthesis.</title>
        <authorList>
            <person name="Liu J."/>
            <person name="Shi C."/>
            <person name="Shi C.C."/>
            <person name="Li W."/>
            <person name="Zhang Q.J."/>
            <person name="Zhang Y."/>
            <person name="Li K."/>
            <person name="Lu H.F."/>
            <person name="Shi C."/>
            <person name="Zhu S.T."/>
            <person name="Xiao Z.Y."/>
            <person name="Nan H."/>
            <person name="Yue Y."/>
            <person name="Zhu X.G."/>
            <person name="Wu Y."/>
            <person name="Hong X.N."/>
            <person name="Fan G.Y."/>
            <person name="Tong Y."/>
            <person name="Zhang D."/>
            <person name="Mao C.L."/>
            <person name="Liu Y.L."/>
            <person name="Hao S.J."/>
            <person name="Liu W.Q."/>
            <person name="Lv M.Q."/>
            <person name="Zhang H.B."/>
            <person name="Liu Y."/>
            <person name="Hu-Tang G.R."/>
            <person name="Wang J.P."/>
            <person name="Wang J.H."/>
            <person name="Sun Y.H."/>
            <person name="Ni S.B."/>
            <person name="Chen W.B."/>
            <person name="Zhang X.C."/>
            <person name="Jiao Y.N."/>
            <person name="Eichler E.E."/>
            <person name="Li G.H."/>
            <person name="Liu X."/>
            <person name="Gao L.Z."/>
        </authorList>
    </citation>
    <scope>NUCLEOTIDE SEQUENCE [LARGE SCALE GENOMIC DNA]</scope>
    <source>
        <strain evidence="16">cv. GT1</strain>
        <tissue evidence="15">Leaf</tissue>
    </source>
</reference>
<evidence type="ECO:0000256" key="6">
    <source>
        <dbReference type="ARBA" id="ARBA00022737"/>
    </source>
</evidence>
<dbReference type="Proteomes" id="UP000467840">
    <property type="component" value="Chromosome 7"/>
</dbReference>
<dbReference type="Pfam" id="PF23598">
    <property type="entry name" value="LRR_14"/>
    <property type="match status" value="1"/>
</dbReference>
<evidence type="ECO:0000256" key="2">
    <source>
        <dbReference type="ARBA" id="ARBA00004370"/>
    </source>
</evidence>
<evidence type="ECO:0008006" key="17">
    <source>
        <dbReference type="Google" id="ProtNLM"/>
    </source>
</evidence>
<dbReference type="SUPFAM" id="SSF51110">
    <property type="entry name" value="alpha-D-mannose-specific plant lectins"/>
    <property type="match status" value="1"/>
</dbReference>
<dbReference type="EMBL" id="JAAGAX010000013">
    <property type="protein sequence ID" value="KAF2296500.1"/>
    <property type="molecule type" value="Genomic_DNA"/>
</dbReference>
<dbReference type="SUPFAM" id="SSF56112">
    <property type="entry name" value="Protein kinase-like (PK-like)"/>
    <property type="match status" value="1"/>
</dbReference>
<evidence type="ECO:0000256" key="5">
    <source>
        <dbReference type="ARBA" id="ARBA00022729"/>
    </source>
</evidence>
<proteinExistence type="inferred from homology"/>
<comment type="similarity">
    <text evidence="10">Belongs to the polygalacturonase-inhibiting protein family.</text>
</comment>
<dbReference type="SMART" id="SM00108">
    <property type="entry name" value="B_lectin"/>
    <property type="match status" value="1"/>
</dbReference>
<evidence type="ECO:0000313" key="15">
    <source>
        <dbReference type="EMBL" id="KAF2296500.1"/>
    </source>
</evidence>
<evidence type="ECO:0000256" key="1">
    <source>
        <dbReference type="ARBA" id="ARBA00004191"/>
    </source>
</evidence>
<dbReference type="InterPro" id="IPR032675">
    <property type="entry name" value="LRR_dom_sf"/>
</dbReference>
<dbReference type="InterPro" id="IPR055414">
    <property type="entry name" value="LRR_R13L4/SHOC2-like"/>
</dbReference>
<keyword evidence="7 11" id="KW-0472">Membrane</keyword>
<evidence type="ECO:0000256" key="10">
    <source>
        <dbReference type="ARBA" id="ARBA00038043"/>
    </source>
</evidence>
<evidence type="ECO:0000313" key="16">
    <source>
        <dbReference type="Proteomes" id="UP000467840"/>
    </source>
</evidence>
<dbReference type="SMART" id="SM00473">
    <property type="entry name" value="PAN_AP"/>
    <property type="match status" value="1"/>
</dbReference>
<dbReference type="Gene3D" id="3.30.200.20">
    <property type="entry name" value="Phosphorylase Kinase, domain 1"/>
    <property type="match status" value="1"/>
</dbReference>
<keyword evidence="6" id="KW-0677">Repeat</keyword>
<feature type="domain" description="Apple" evidence="14">
    <location>
        <begin position="336"/>
        <end position="412"/>
    </location>
</feature>
<gene>
    <name evidence="15" type="ORF">GH714_040474</name>
</gene>
<evidence type="ECO:0000256" key="9">
    <source>
        <dbReference type="ARBA" id="ARBA00023180"/>
    </source>
</evidence>
<comment type="caution">
    <text evidence="15">The sequence shown here is derived from an EMBL/GenBank/DDBJ whole genome shotgun (WGS) entry which is preliminary data.</text>
</comment>
<dbReference type="InterPro" id="IPR003609">
    <property type="entry name" value="Pan_app"/>
</dbReference>
<evidence type="ECO:0000256" key="4">
    <source>
        <dbReference type="ARBA" id="ARBA00022614"/>
    </source>
</evidence>
<dbReference type="Gene3D" id="3.80.10.10">
    <property type="entry name" value="Ribonuclease Inhibitor"/>
    <property type="match status" value="2"/>
</dbReference>
<dbReference type="GO" id="GO:0048544">
    <property type="term" value="P:recognition of pollen"/>
    <property type="evidence" value="ECO:0007669"/>
    <property type="project" value="InterPro"/>
</dbReference>
<dbReference type="Pfam" id="PF08263">
    <property type="entry name" value="LRRNT_2"/>
    <property type="match status" value="1"/>
</dbReference>
<dbReference type="GO" id="GO:0016020">
    <property type="term" value="C:membrane"/>
    <property type="evidence" value="ECO:0007669"/>
    <property type="project" value="UniProtKB-SubCell"/>
</dbReference>
<evidence type="ECO:0000256" key="11">
    <source>
        <dbReference type="SAM" id="Phobius"/>
    </source>
</evidence>
<dbReference type="Pfam" id="PF00954">
    <property type="entry name" value="S_locus_glycop"/>
    <property type="match status" value="1"/>
</dbReference>
<keyword evidence="4" id="KW-0433">Leucine-rich repeat</keyword>
<evidence type="ECO:0000256" key="7">
    <source>
        <dbReference type="ARBA" id="ARBA00023136"/>
    </source>
</evidence>
<dbReference type="FunFam" id="2.90.10.10:FF:000002">
    <property type="entry name" value="Serine/threonine-protein kinase"/>
    <property type="match status" value="1"/>
</dbReference>
<dbReference type="Pfam" id="PF08276">
    <property type="entry name" value="PAN_2"/>
    <property type="match status" value="1"/>
</dbReference>
<keyword evidence="9" id="KW-0325">Glycoprotein</keyword>
<evidence type="ECO:0000259" key="14">
    <source>
        <dbReference type="PROSITE" id="PS50948"/>
    </source>
</evidence>
<keyword evidence="3" id="KW-0134">Cell wall</keyword>
<dbReference type="AlphaFoldDB" id="A0A6A6L538"/>
<keyword evidence="8" id="KW-1015">Disulfide bond</keyword>
<organism evidence="15 16">
    <name type="scientific">Hevea brasiliensis</name>
    <name type="common">Para rubber tree</name>
    <name type="synonym">Siphonia brasiliensis</name>
    <dbReference type="NCBI Taxonomy" id="3981"/>
    <lineage>
        <taxon>Eukaryota</taxon>
        <taxon>Viridiplantae</taxon>
        <taxon>Streptophyta</taxon>
        <taxon>Embryophyta</taxon>
        <taxon>Tracheophyta</taxon>
        <taxon>Spermatophyta</taxon>
        <taxon>Magnoliopsida</taxon>
        <taxon>eudicotyledons</taxon>
        <taxon>Gunneridae</taxon>
        <taxon>Pentapetalae</taxon>
        <taxon>rosids</taxon>
        <taxon>fabids</taxon>
        <taxon>Malpighiales</taxon>
        <taxon>Euphorbiaceae</taxon>
        <taxon>Crotonoideae</taxon>
        <taxon>Micrandreae</taxon>
        <taxon>Hevea</taxon>
    </lineage>
</organism>
<keyword evidence="3" id="KW-0964">Secreted</keyword>
<keyword evidence="16" id="KW-1185">Reference proteome</keyword>
<dbReference type="SUPFAM" id="SSF52058">
    <property type="entry name" value="L domain-like"/>
    <property type="match status" value="1"/>
</dbReference>
<feature type="signal peptide" evidence="12">
    <location>
        <begin position="1"/>
        <end position="18"/>
    </location>
</feature>
<dbReference type="PROSITE" id="PS50927">
    <property type="entry name" value="BULB_LECTIN"/>
    <property type="match status" value="1"/>
</dbReference>
<dbReference type="InterPro" id="IPR013210">
    <property type="entry name" value="LRR_N_plant-typ"/>
</dbReference>
<evidence type="ECO:0000259" key="13">
    <source>
        <dbReference type="PROSITE" id="PS50927"/>
    </source>
</evidence>
<comment type="subcellular location">
    <subcellularLocation>
        <location evidence="2">Membrane</location>
    </subcellularLocation>
    <subcellularLocation>
        <location evidence="1">Secreted</location>
        <location evidence="1">Cell wall</location>
    </subcellularLocation>
</comment>
<evidence type="ECO:0000256" key="3">
    <source>
        <dbReference type="ARBA" id="ARBA00022512"/>
    </source>
</evidence>
<sequence length="825" mass="91254">MCFSLWLHFFLGADRISANQSLSGDHTIVSAGGVFALGFFKPGKSSNYYVGMWYKKVSRQTTVWVANREKPVTDKYSSELRISLGNLVLFDGSKIPVWSTNLSTAASNSMEAVLLDEGNLVLRDGSSSSEPLWQSFDHPTDTWLPGVKIRLNKVTGEYTRLVSWKNIEDPAPGPFSLQLDLNETSQFIALFNMSRQYWKSGRWNGELFDVDPEMGMKYIDNITCVDNDKESYITYSLYNSSIFSRFVMDVGGQIQQTSWLEPAGQWSLFWEQPSWPCQVYARCGAFGVCTMIFVPLCHCLAGFVPNFADEWKSEVYSGGCKRNATLHRGYSSLVNCKSDHFLESYNILLPADPQPLDVGSAQECKSNCLNNCYCTAYAFDNTQCSIWFGDLVFLQQLADFDFTGSTLYVRIAASEFSSSKNSKGIVWGVVASFGVTAVALIGIVLFGNANVDELTRVCKVACWCIQDDITQRPSMGEIVYILQGVLDVNLPPIPRSLEQLSWRPEGAAFATPFEANKNEVAQVAKEAEALLRWKASLDNQSQALLFSWTTGEAPCNWSGIQCNKAGSVAYVSLTNSGLKGTLESLIITFLSFPNLINLNLSNNSLNGTIPSQIRYLSKLNFLDLSFNSITGSIPQEIGMLRSLTVLELSDNCLSGPIPSFIGNLTKLAILHLGRNQFSGSIPQEVGMLTSLSHLSLSDNNFTGTIPTSIGNLTNLSTLFLDVNKLSGTLPIEMNNMTCLRSFIVFSNRLSGHLPQNICVGGLLIYFATFDNDFTGQMVAVKKFHQSQDGGEIANLKAFRNEIDVLMNIRHRNIVRTLAVSQGLNL</sequence>
<dbReference type="FunFam" id="3.80.10.10:FF:000400">
    <property type="entry name" value="Nuclear pore complex protein NUP107"/>
    <property type="match status" value="1"/>
</dbReference>
<dbReference type="CDD" id="cd01098">
    <property type="entry name" value="PAN_AP_plant"/>
    <property type="match status" value="1"/>
</dbReference>
<dbReference type="CDD" id="cd00028">
    <property type="entry name" value="B_lectin"/>
    <property type="match status" value="1"/>
</dbReference>